<evidence type="ECO:0000256" key="2">
    <source>
        <dbReference type="ARBA" id="ARBA00022771"/>
    </source>
</evidence>
<dbReference type="Pfam" id="PF13445">
    <property type="entry name" value="zf-RING_UBOX"/>
    <property type="match status" value="1"/>
</dbReference>
<dbReference type="Proteomes" id="UP000261520">
    <property type="component" value="Unplaced"/>
</dbReference>
<feature type="compositionally biased region" description="Acidic residues" evidence="6">
    <location>
        <begin position="354"/>
        <end position="384"/>
    </location>
</feature>
<dbReference type="PROSITE" id="PS50089">
    <property type="entry name" value="ZF_RING_2"/>
    <property type="match status" value="1"/>
</dbReference>
<dbReference type="InterPro" id="IPR013083">
    <property type="entry name" value="Znf_RING/FYVE/PHD"/>
</dbReference>
<keyword evidence="2 4" id="KW-0863">Zinc-finger</keyword>
<dbReference type="Gene3D" id="3.30.160.60">
    <property type="entry name" value="Classic Zinc Finger"/>
    <property type="match status" value="1"/>
</dbReference>
<reference evidence="9" key="2">
    <citation type="submission" date="2025-09" db="UniProtKB">
        <authorList>
            <consortium name="Ensembl"/>
        </authorList>
    </citation>
    <scope>IDENTIFICATION</scope>
</reference>
<dbReference type="SMART" id="SM00336">
    <property type="entry name" value="BBOX"/>
    <property type="match status" value="1"/>
</dbReference>
<dbReference type="InterPro" id="IPR000315">
    <property type="entry name" value="Znf_B-box"/>
</dbReference>
<dbReference type="GO" id="GO:0008270">
    <property type="term" value="F:zinc ion binding"/>
    <property type="evidence" value="ECO:0007669"/>
    <property type="project" value="UniProtKB-KW"/>
</dbReference>
<feature type="region of interest" description="Disordered" evidence="6">
    <location>
        <begin position="354"/>
        <end position="421"/>
    </location>
</feature>
<keyword evidence="5" id="KW-0175">Coiled coil</keyword>
<dbReference type="PROSITE" id="PS50119">
    <property type="entry name" value="ZF_BBOX"/>
    <property type="match status" value="1"/>
</dbReference>
<feature type="domain" description="B box-type" evidence="8">
    <location>
        <begin position="152"/>
        <end position="188"/>
    </location>
</feature>
<evidence type="ECO:0000256" key="5">
    <source>
        <dbReference type="SAM" id="Coils"/>
    </source>
</evidence>
<dbReference type="AlphaFoldDB" id="A0A3B3ZLA3"/>
<dbReference type="PANTHER" id="PTHR25465">
    <property type="entry name" value="B-BOX DOMAIN CONTAINING"/>
    <property type="match status" value="1"/>
</dbReference>
<dbReference type="Pfam" id="PF00643">
    <property type="entry name" value="zf-B_box"/>
    <property type="match status" value="1"/>
</dbReference>
<evidence type="ECO:0000256" key="1">
    <source>
        <dbReference type="ARBA" id="ARBA00022723"/>
    </source>
</evidence>
<organism evidence="9 10">
    <name type="scientific">Periophthalmus magnuspinnatus</name>
    <dbReference type="NCBI Taxonomy" id="409849"/>
    <lineage>
        <taxon>Eukaryota</taxon>
        <taxon>Metazoa</taxon>
        <taxon>Chordata</taxon>
        <taxon>Craniata</taxon>
        <taxon>Vertebrata</taxon>
        <taxon>Euteleostomi</taxon>
        <taxon>Actinopterygii</taxon>
        <taxon>Neopterygii</taxon>
        <taxon>Teleostei</taxon>
        <taxon>Neoteleostei</taxon>
        <taxon>Acanthomorphata</taxon>
        <taxon>Gobiaria</taxon>
        <taxon>Gobiiformes</taxon>
        <taxon>Gobioidei</taxon>
        <taxon>Gobiidae</taxon>
        <taxon>Oxudercinae</taxon>
        <taxon>Periophthalmus</taxon>
    </lineage>
</organism>
<keyword evidence="10" id="KW-1185">Reference proteome</keyword>
<dbReference type="PANTHER" id="PTHR25465:SF73">
    <property type="entry name" value="E3 UBIQUITIN_ISG15 LIGASE TRIM25 ISOFORM X1"/>
    <property type="match status" value="1"/>
</dbReference>
<dbReference type="SUPFAM" id="SSF57845">
    <property type="entry name" value="B-box zinc-binding domain"/>
    <property type="match status" value="1"/>
</dbReference>
<evidence type="ECO:0000256" key="4">
    <source>
        <dbReference type="PROSITE-ProRule" id="PRU00024"/>
    </source>
</evidence>
<dbReference type="InterPro" id="IPR001841">
    <property type="entry name" value="Znf_RING"/>
</dbReference>
<evidence type="ECO:0000256" key="6">
    <source>
        <dbReference type="SAM" id="MobiDB-lite"/>
    </source>
</evidence>
<proteinExistence type="predicted"/>
<dbReference type="CDD" id="cd19802">
    <property type="entry name" value="Bbox1_TRIM8-like"/>
    <property type="match status" value="1"/>
</dbReference>
<reference evidence="9" key="1">
    <citation type="submission" date="2025-08" db="UniProtKB">
        <authorList>
            <consortium name="Ensembl"/>
        </authorList>
    </citation>
    <scope>IDENTIFICATION</scope>
</reference>
<evidence type="ECO:0000313" key="10">
    <source>
        <dbReference type="Proteomes" id="UP000261520"/>
    </source>
</evidence>
<dbReference type="SMART" id="SM00184">
    <property type="entry name" value="RING"/>
    <property type="match status" value="1"/>
</dbReference>
<dbReference type="InterPro" id="IPR017907">
    <property type="entry name" value="Znf_RING_CS"/>
</dbReference>
<accession>A0A3B3ZLA3</accession>
<sequence>MASGQSSVLQEELTCPVCLDLYRDPHLLPCGHNFCKTCLDRLKRQADRGRFRCPECRDSHRCNSAFQKNFKLANIADDYRHRRRQSARAVSASVPCDYCPPVAAEAGGFAVKTCLKCEVSMCQEHVRPHLELPAFKEHPLSDPLNDLWRRKCPDHDELYRYYCLDDKVCVCNACTIEGGHSGHTIKTLKNTMKDLKMSLDKQMYRVERKFSLAEKKLQEQREKERQNKVQKERQNKVKVQCFIIRLRQCSRTHWDTNGPAIQKNVSRIGQDQARLQEVRCGLEGLLQESDPFRFIQVRLTRCRRQLRKDLFYPEYVDMETEVLGVMMEDEMRKFLDQELPCHITAAINSLCETNGEEEEAEGNEEDAAEEDDDDEDDFLDDSSEEEMRSEGEEEEEEVRRERKRRRRGDEEVRRGEKKRRR</sequence>
<dbReference type="Ensembl" id="ENSPMGT00000005745.1">
    <property type="protein sequence ID" value="ENSPMGP00000005417.1"/>
    <property type="gene ID" value="ENSPMGG00000004551.1"/>
</dbReference>
<dbReference type="InterPro" id="IPR027370">
    <property type="entry name" value="Znf-RING_euk"/>
</dbReference>
<keyword evidence="1" id="KW-0479">Metal-binding</keyword>
<evidence type="ECO:0000313" key="9">
    <source>
        <dbReference type="Ensembl" id="ENSPMGP00000005417.1"/>
    </source>
</evidence>
<feature type="coiled-coil region" evidence="5">
    <location>
        <begin position="203"/>
        <end position="234"/>
    </location>
</feature>
<evidence type="ECO:0000259" key="8">
    <source>
        <dbReference type="PROSITE" id="PS50119"/>
    </source>
</evidence>
<dbReference type="InterPro" id="IPR051051">
    <property type="entry name" value="E3_ubiq-ligase_TRIM/RNF"/>
</dbReference>
<name>A0A3B3ZLA3_9GOBI</name>
<protein>
    <submittedName>
        <fullName evidence="9">Uncharacterized protein</fullName>
    </submittedName>
</protein>
<dbReference type="Gene3D" id="3.30.40.10">
    <property type="entry name" value="Zinc/RING finger domain, C3HC4 (zinc finger)"/>
    <property type="match status" value="1"/>
</dbReference>
<feature type="domain" description="RING-type" evidence="7">
    <location>
        <begin position="15"/>
        <end position="57"/>
    </location>
</feature>
<keyword evidence="3" id="KW-0862">Zinc</keyword>
<dbReference type="PROSITE" id="PS00518">
    <property type="entry name" value="ZF_RING_1"/>
    <property type="match status" value="1"/>
</dbReference>
<dbReference type="Gene3D" id="4.10.830.40">
    <property type="match status" value="1"/>
</dbReference>
<dbReference type="SUPFAM" id="SSF57850">
    <property type="entry name" value="RING/U-box"/>
    <property type="match status" value="1"/>
</dbReference>
<evidence type="ECO:0000259" key="7">
    <source>
        <dbReference type="PROSITE" id="PS50089"/>
    </source>
</evidence>
<evidence type="ECO:0000256" key="3">
    <source>
        <dbReference type="ARBA" id="ARBA00022833"/>
    </source>
</evidence>